<gene>
    <name evidence="1" type="ORF">LCGC14_2386070</name>
</gene>
<proteinExistence type="predicted"/>
<dbReference type="AlphaFoldDB" id="A0A0F9BZN7"/>
<protein>
    <submittedName>
        <fullName evidence="1">Uncharacterized protein</fullName>
    </submittedName>
</protein>
<evidence type="ECO:0000313" key="1">
    <source>
        <dbReference type="EMBL" id="KKL27344.1"/>
    </source>
</evidence>
<accession>A0A0F9BZN7</accession>
<sequence length="104" mass="12671">MKNQIDINEKKIFEEALAEFLKYKPDTHFVEKCPTDIIEDIHKIIEFAIHRIDRRYQQMLEHAKRLASKEVNQEKEEENQKDFFKRLEEIPQEKKKKVLSKIMV</sequence>
<comment type="caution">
    <text evidence="1">The sequence shown here is derived from an EMBL/GenBank/DDBJ whole genome shotgun (WGS) entry which is preliminary data.</text>
</comment>
<reference evidence="1" key="1">
    <citation type="journal article" date="2015" name="Nature">
        <title>Complex archaea that bridge the gap between prokaryotes and eukaryotes.</title>
        <authorList>
            <person name="Spang A."/>
            <person name="Saw J.H."/>
            <person name="Jorgensen S.L."/>
            <person name="Zaremba-Niedzwiedzka K."/>
            <person name="Martijn J."/>
            <person name="Lind A.E."/>
            <person name="van Eijk R."/>
            <person name="Schleper C."/>
            <person name="Guy L."/>
            <person name="Ettema T.J."/>
        </authorList>
    </citation>
    <scope>NUCLEOTIDE SEQUENCE</scope>
</reference>
<dbReference type="EMBL" id="LAZR01035497">
    <property type="protein sequence ID" value="KKL27344.1"/>
    <property type="molecule type" value="Genomic_DNA"/>
</dbReference>
<name>A0A0F9BZN7_9ZZZZ</name>
<organism evidence="1">
    <name type="scientific">marine sediment metagenome</name>
    <dbReference type="NCBI Taxonomy" id="412755"/>
    <lineage>
        <taxon>unclassified sequences</taxon>
        <taxon>metagenomes</taxon>
        <taxon>ecological metagenomes</taxon>
    </lineage>
</organism>